<evidence type="ECO:0000256" key="2">
    <source>
        <dbReference type="ARBA" id="ARBA00022679"/>
    </source>
</evidence>
<keyword evidence="3" id="KW-0472">Membrane</keyword>
<keyword evidence="3" id="KW-1133">Transmembrane helix</keyword>
<dbReference type="SUPFAM" id="SSF53756">
    <property type="entry name" value="UDP-Glycosyltransferase/glycogen phosphorylase"/>
    <property type="match status" value="1"/>
</dbReference>
<dbReference type="PANTHER" id="PTHR48043:SF145">
    <property type="entry name" value="FI06409P-RELATED"/>
    <property type="match status" value="1"/>
</dbReference>
<accession>D2VUH7</accession>
<dbReference type="eggNOG" id="KOG1192">
    <property type="taxonomic scope" value="Eukaryota"/>
</dbReference>
<dbReference type="RefSeq" id="XP_002672196.1">
    <property type="nucleotide sequence ID" value="XM_002672150.1"/>
</dbReference>
<evidence type="ECO:0000313" key="4">
    <source>
        <dbReference type="EMBL" id="EFC39452.1"/>
    </source>
</evidence>
<dbReference type="InterPro" id="IPR002213">
    <property type="entry name" value="UDP_glucos_trans"/>
</dbReference>
<dbReference type="GeneID" id="8854159"/>
<proteinExistence type="predicted"/>
<dbReference type="VEuPathDB" id="AmoebaDB:NAEGRDRAFT_72667"/>
<reference evidence="4 5" key="1">
    <citation type="journal article" date="2010" name="Cell">
        <title>The genome of Naegleria gruberi illuminates early eukaryotic versatility.</title>
        <authorList>
            <person name="Fritz-Laylin L.K."/>
            <person name="Prochnik S.E."/>
            <person name="Ginger M.L."/>
            <person name="Dacks J.B."/>
            <person name="Carpenter M.L."/>
            <person name="Field M.C."/>
            <person name="Kuo A."/>
            <person name="Paredez A."/>
            <person name="Chapman J."/>
            <person name="Pham J."/>
            <person name="Shu S."/>
            <person name="Neupane R."/>
            <person name="Cipriano M."/>
            <person name="Mancuso J."/>
            <person name="Tu H."/>
            <person name="Salamov A."/>
            <person name="Lindquist E."/>
            <person name="Shapiro H."/>
            <person name="Lucas S."/>
            <person name="Grigoriev I.V."/>
            <person name="Cande W.Z."/>
            <person name="Fulton C."/>
            <person name="Rokhsar D.S."/>
            <person name="Dawson S.C."/>
        </authorList>
    </citation>
    <scope>NUCLEOTIDE SEQUENCE [LARGE SCALE GENOMIC DNA]</scope>
    <source>
        <strain evidence="4 5">NEG-M</strain>
    </source>
</reference>
<dbReference type="KEGG" id="ngr:NAEGRDRAFT_72667"/>
<keyword evidence="3" id="KW-0812">Transmembrane</keyword>
<dbReference type="OrthoDB" id="5835829at2759"/>
<keyword evidence="1" id="KW-0328">Glycosyltransferase</keyword>
<evidence type="ECO:0000256" key="3">
    <source>
        <dbReference type="SAM" id="Phobius"/>
    </source>
</evidence>
<dbReference type="Proteomes" id="UP000006671">
    <property type="component" value="Unassembled WGS sequence"/>
</dbReference>
<dbReference type="PANTHER" id="PTHR48043">
    <property type="entry name" value="EG:EG0003.4 PROTEIN-RELATED"/>
    <property type="match status" value="1"/>
</dbReference>
<dbReference type="AlphaFoldDB" id="D2VUH7"/>
<dbReference type="OMA" id="IANEIDH"/>
<gene>
    <name evidence="4" type="ORF">NAEGRDRAFT_72667</name>
</gene>
<evidence type="ECO:0000256" key="1">
    <source>
        <dbReference type="ARBA" id="ARBA00022676"/>
    </source>
</evidence>
<keyword evidence="2" id="KW-0808">Transferase</keyword>
<dbReference type="Pfam" id="PF00201">
    <property type="entry name" value="UDPGT"/>
    <property type="match status" value="1"/>
</dbReference>
<dbReference type="GO" id="GO:0008194">
    <property type="term" value="F:UDP-glycosyltransferase activity"/>
    <property type="evidence" value="ECO:0007669"/>
    <property type="project" value="InterPro"/>
</dbReference>
<dbReference type="STRING" id="5762.D2VUH7"/>
<feature type="transmembrane region" description="Helical" evidence="3">
    <location>
        <begin position="520"/>
        <end position="548"/>
    </location>
</feature>
<sequence length="556" mass="63882">MESLSNSPTVSNITLMTVKIGMMADPRLKKWYSQVNGTDADRKVHVAVMESESFLSESSDLSYLYNEMSKIRDLDVIDQFKFTFNRFMIPYERLLIQSLEIAEVLNGKVINIVPLEERLQKLAKTPQKGVKRFMRIRNDPSETLFDQAVVDFALISMQAIVAGGNIPCTKIYAAYFRQFMFHYPAISVASMDYFTTYPKRLIMPFKALKDLFFITEYMAGLGSYFEMEELGKSDYSCALIQTTSFGFEYASSNVQQFGAFLVGPFINDNHIANEIDHLKQLAGTSNEVSNKWTETSGYEGFFEWVDEQQDIMLMILGSTMVLDDNIMAKLIKGLQIALQENPNISIITAFGHINMDLFEKLAQTNAPLVQSVLNNKRFKLLKGFVPQKALMSIEKVKIFFTHCGANSVNEALYFGKLLIGFPYAFDQWKVAHTIEEFQLGRAIYKSREESMVWKSESISQAIHELLYNEEKRELYKTKARHTKSLMRRSGGVKRAAEIVEMVSEVDGDLSWKIADKHLTWWQYYCLDIVLVYSFLMYLVVKLACLLCCNRRKVKKE</sequence>
<evidence type="ECO:0000313" key="5">
    <source>
        <dbReference type="Proteomes" id="UP000006671"/>
    </source>
</evidence>
<dbReference type="Gene3D" id="3.40.50.2000">
    <property type="entry name" value="Glycogen Phosphorylase B"/>
    <property type="match status" value="1"/>
</dbReference>
<dbReference type="InterPro" id="IPR050271">
    <property type="entry name" value="UDP-glycosyltransferase"/>
</dbReference>
<protein>
    <submittedName>
        <fullName evidence="4">Predicted protein</fullName>
    </submittedName>
</protein>
<dbReference type="EMBL" id="GG738899">
    <property type="protein sequence ID" value="EFC39452.1"/>
    <property type="molecule type" value="Genomic_DNA"/>
</dbReference>
<dbReference type="InParanoid" id="D2VUH7"/>
<keyword evidence="5" id="KW-1185">Reference proteome</keyword>
<name>D2VUH7_NAEGR</name>
<organism evidence="5">
    <name type="scientific">Naegleria gruberi</name>
    <name type="common">Amoeba</name>
    <dbReference type="NCBI Taxonomy" id="5762"/>
    <lineage>
        <taxon>Eukaryota</taxon>
        <taxon>Discoba</taxon>
        <taxon>Heterolobosea</taxon>
        <taxon>Tetramitia</taxon>
        <taxon>Eutetramitia</taxon>
        <taxon>Vahlkampfiidae</taxon>
        <taxon>Naegleria</taxon>
    </lineage>
</organism>